<dbReference type="CDD" id="cd06445">
    <property type="entry name" value="ATase"/>
    <property type="match status" value="1"/>
</dbReference>
<dbReference type="SUPFAM" id="SSF46767">
    <property type="entry name" value="Methylated DNA-protein cysteine methyltransferase, C-terminal domain"/>
    <property type="match status" value="1"/>
</dbReference>
<comment type="miscellaneous">
    <text evidence="8">This enzyme catalyzes only one turnover and therefore is not strictly catalytic. According to one definition, an enzyme is a biocatalyst that acts repeatedly and over many reaction cycles.</text>
</comment>
<evidence type="ECO:0000256" key="5">
    <source>
        <dbReference type="ARBA" id="ARBA00022763"/>
    </source>
</evidence>
<evidence type="ECO:0000256" key="2">
    <source>
        <dbReference type="ARBA" id="ARBA00008711"/>
    </source>
</evidence>
<evidence type="ECO:0000256" key="6">
    <source>
        <dbReference type="ARBA" id="ARBA00023204"/>
    </source>
</evidence>
<dbReference type="GO" id="GO:0005737">
    <property type="term" value="C:cytoplasm"/>
    <property type="evidence" value="ECO:0007669"/>
    <property type="project" value="UniProtKB-SubCell"/>
</dbReference>
<dbReference type="GO" id="GO:0032259">
    <property type="term" value="P:methylation"/>
    <property type="evidence" value="ECO:0007669"/>
    <property type="project" value="UniProtKB-KW"/>
</dbReference>
<dbReference type="PANTHER" id="PTHR10815">
    <property type="entry name" value="METHYLATED-DNA--PROTEIN-CYSTEINE METHYLTRANSFERASE"/>
    <property type="match status" value="1"/>
</dbReference>
<comment type="similarity">
    <text evidence="2 8">Belongs to the MGMT family.</text>
</comment>
<comment type="caution">
    <text evidence="11">The sequence shown here is derived from an EMBL/GenBank/DDBJ whole genome shotgun (WGS) entry which is preliminary data.</text>
</comment>
<keyword evidence="8" id="KW-0963">Cytoplasm</keyword>
<keyword evidence="12" id="KW-1185">Reference proteome</keyword>
<evidence type="ECO:0000256" key="4">
    <source>
        <dbReference type="ARBA" id="ARBA00022679"/>
    </source>
</evidence>
<dbReference type="AlphaFoldDB" id="A0A4Y3R913"/>
<dbReference type="OrthoDB" id="9802228at2"/>
<protein>
    <recommendedName>
        <fullName evidence="8">Methylated-DNA--protein-cysteine methyltransferase</fullName>
        <ecNumber evidence="8">2.1.1.63</ecNumber>
    </recommendedName>
    <alternativeName>
        <fullName evidence="8">6-O-methylguanine-DNA methyltransferase</fullName>
        <shortName evidence="8">MGMT</shortName>
    </alternativeName>
    <alternativeName>
        <fullName evidence="8">O-6-methylguanine-DNA-alkyltransferase</fullName>
    </alternativeName>
</protein>
<dbReference type="EC" id="2.1.1.63" evidence="8"/>
<dbReference type="HAMAP" id="MF_00772">
    <property type="entry name" value="OGT"/>
    <property type="match status" value="1"/>
</dbReference>
<comment type="subcellular location">
    <subcellularLocation>
        <location evidence="8">Cytoplasm</location>
    </subcellularLocation>
</comment>
<comment type="catalytic activity">
    <reaction evidence="1 8">
        <text>a 4-O-methyl-thymidine in DNA + L-cysteinyl-[protein] = a thymidine in DNA + S-methyl-L-cysteinyl-[protein]</text>
        <dbReference type="Rhea" id="RHEA:53428"/>
        <dbReference type="Rhea" id="RHEA-COMP:10131"/>
        <dbReference type="Rhea" id="RHEA-COMP:10132"/>
        <dbReference type="Rhea" id="RHEA-COMP:13555"/>
        <dbReference type="Rhea" id="RHEA-COMP:13556"/>
        <dbReference type="ChEBI" id="CHEBI:29950"/>
        <dbReference type="ChEBI" id="CHEBI:82612"/>
        <dbReference type="ChEBI" id="CHEBI:137386"/>
        <dbReference type="ChEBI" id="CHEBI:137387"/>
        <dbReference type="EC" id="2.1.1.63"/>
    </reaction>
</comment>
<keyword evidence="6 8" id="KW-0234">DNA repair</keyword>
<evidence type="ECO:0000256" key="8">
    <source>
        <dbReference type="HAMAP-Rule" id="MF_00772"/>
    </source>
</evidence>
<keyword evidence="5 8" id="KW-0227">DNA damage</keyword>
<accession>A0A4Y3R913</accession>
<organism evidence="11 12">
    <name type="scientific">Streptomyces cacaoi</name>
    <dbReference type="NCBI Taxonomy" id="1898"/>
    <lineage>
        <taxon>Bacteria</taxon>
        <taxon>Bacillati</taxon>
        <taxon>Actinomycetota</taxon>
        <taxon>Actinomycetes</taxon>
        <taxon>Kitasatosporales</taxon>
        <taxon>Streptomycetaceae</taxon>
        <taxon>Streptomyces</taxon>
    </lineage>
</organism>
<dbReference type="SUPFAM" id="SSF53155">
    <property type="entry name" value="Methylated DNA-protein cysteine methyltransferase domain"/>
    <property type="match status" value="1"/>
</dbReference>
<name>A0A4Y3R913_STRCI</name>
<dbReference type="RefSeq" id="WP_030886120.1">
    <property type="nucleotide sequence ID" value="NZ_BJMM01000046.1"/>
</dbReference>
<reference evidence="11 12" key="1">
    <citation type="submission" date="2019-06" db="EMBL/GenBank/DDBJ databases">
        <title>Whole genome shotgun sequence of Streptomyces cacaoi subsp. cacaoi NBRC 12748.</title>
        <authorList>
            <person name="Hosoyama A."/>
            <person name="Uohara A."/>
            <person name="Ohji S."/>
            <person name="Ichikawa N."/>
        </authorList>
    </citation>
    <scope>NUCLEOTIDE SEQUENCE [LARGE SCALE GENOMIC DNA]</scope>
    <source>
        <strain evidence="11 12">NBRC 12748</strain>
    </source>
</reference>
<dbReference type="Pfam" id="PF01035">
    <property type="entry name" value="DNA_binding_1"/>
    <property type="match status" value="1"/>
</dbReference>
<evidence type="ECO:0000256" key="7">
    <source>
        <dbReference type="ARBA" id="ARBA00049348"/>
    </source>
</evidence>
<dbReference type="Pfam" id="PF02870">
    <property type="entry name" value="Methyltransf_1N"/>
    <property type="match status" value="1"/>
</dbReference>
<dbReference type="EMBL" id="BJMM01000046">
    <property type="protein sequence ID" value="GEB53243.1"/>
    <property type="molecule type" value="Genomic_DNA"/>
</dbReference>
<dbReference type="NCBIfam" id="TIGR00589">
    <property type="entry name" value="ogt"/>
    <property type="match status" value="1"/>
</dbReference>
<evidence type="ECO:0000313" key="12">
    <source>
        <dbReference type="Proteomes" id="UP000319210"/>
    </source>
</evidence>
<dbReference type="PANTHER" id="PTHR10815:SF5">
    <property type="entry name" value="METHYLATED-DNA--PROTEIN-CYSTEINE METHYLTRANSFERASE"/>
    <property type="match status" value="1"/>
</dbReference>
<dbReference type="InterPro" id="IPR008332">
    <property type="entry name" value="MethylG_MeTrfase_N"/>
</dbReference>
<dbReference type="Gene3D" id="3.30.160.70">
    <property type="entry name" value="Methylated DNA-protein cysteine methyltransferase domain"/>
    <property type="match status" value="1"/>
</dbReference>
<dbReference type="InterPro" id="IPR036631">
    <property type="entry name" value="MGMT_N_sf"/>
</dbReference>
<keyword evidence="4 8" id="KW-0808">Transferase</keyword>
<keyword evidence="3 8" id="KW-0489">Methyltransferase</keyword>
<comment type="catalytic activity">
    <reaction evidence="7 8">
        <text>a 6-O-methyl-2'-deoxyguanosine in DNA + L-cysteinyl-[protein] = S-methyl-L-cysteinyl-[protein] + a 2'-deoxyguanosine in DNA</text>
        <dbReference type="Rhea" id="RHEA:24000"/>
        <dbReference type="Rhea" id="RHEA-COMP:10131"/>
        <dbReference type="Rhea" id="RHEA-COMP:10132"/>
        <dbReference type="Rhea" id="RHEA-COMP:11367"/>
        <dbReference type="Rhea" id="RHEA-COMP:11368"/>
        <dbReference type="ChEBI" id="CHEBI:29950"/>
        <dbReference type="ChEBI" id="CHEBI:82612"/>
        <dbReference type="ChEBI" id="CHEBI:85445"/>
        <dbReference type="ChEBI" id="CHEBI:85448"/>
        <dbReference type="EC" id="2.1.1.63"/>
    </reaction>
</comment>
<dbReference type="GO" id="GO:0006307">
    <property type="term" value="P:DNA alkylation repair"/>
    <property type="evidence" value="ECO:0007669"/>
    <property type="project" value="UniProtKB-UniRule"/>
</dbReference>
<gene>
    <name evidence="11" type="ORF">SCA03_57940</name>
</gene>
<dbReference type="GO" id="GO:0003908">
    <property type="term" value="F:methylated-DNA-[protein]-cysteine S-methyltransferase activity"/>
    <property type="evidence" value="ECO:0007669"/>
    <property type="project" value="UniProtKB-UniRule"/>
</dbReference>
<evidence type="ECO:0000256" key="3">
    <source>
        <dbReference type="ARBA" id="ARBA00022603"/>
    </source>
</evidence>
<proteinExistence type="inferred from homology"/>
<sequence>MTSTTATPRTLTYTTHPSPLGELLLAADGGALVALSVPGQRGATGVGPDWQRDDAPDTVLGEARRQLDAYFAGTLKEFDLELAPVGTAFQQSVWAALDDIPYGATTTYGALAARLGMSRAGVRAVGGAVGRNPLLIVRACHRVIGADGSLTGYAGGLDRKRHLLALEGAPADPAATA</sequence>
<dbReference type="InterPro" id="IPR036217">
    <property type="entry name" value="MethylDNA_cys_MeTrfase_DNAb"/>
</dbReference>
<evidence type="ECO:0000256" key="1">
    <source>
        <dbReference type="ARBA" id="ARBA00001286"/>
    </source>
</evidence>
<feature type="active site" description="Nucleophile; methyl group acceptor" evidence="8">
    <location>
        <position position="140"/>
    </location>
</feature>
<dbReference type="Proteomes" id="UP000319210">
    <property type="component" value="Unassembled WGS sequence"/>
</dbReference>
<dbReference type="FunFam" id="1.10.10.10:FF:000214">
    <property type="entry name" value="Methylated-DNA--protein-cysteine methyltransferase"/>
    <property type="match status" value="1"/>
</dbReference>
<evidence type="ECO:0000259" key="10">
    <source>
        <dbReference type="Pfam" id="PF02870"/>
    </source>
</evidence>
<comment type="function">
    <text evidence="8">Involved in the cellular defense against the biological effects of O6-methylguanine (O6-MeG) and O4-methylthymine (O4-MeT) in DNA. Repairs the methylated nucleobase in DNA by stoichiometrically transferring the methyl group to a cysteine residue in the enzyme. This is a suicide reaction: the enzyme is irreversibly inactivated.</text>
</comment>
<evidence type="ECO:0000313" key="11">
    <source>
        <dbReference type="EMBL" id="GEB53243.1"/>
    </source>
</evidence>
<dbReference type="InterPro" id="IPR036388">
    <property type="entry name" value="WH-like_DNA-bd_sf"/>
</dbReference>
<dbReference type="InterPro" id="IPR014048">
    <property type="entry name" value="MethylDNA_cys_MeTrfase_DNA-bd"/>
</dbReference>
<evidence type="ECO:0000259" key="9">
    <source>
        <dbReference type="Pfam" id="PF01035"/>
    </source>
</evidence>
<dbReference type="Gene3D" id="1.10.10.10">
    <property type="entry name" value="Winged helix-like DNA-binding domain superfamily/Winged helix DNA-binding domain"/>
    <property type="match status" value="1"/>
</dbReference>
<feature type="domain" description="Methylated-DNA-[protein]-cysteine S-methyltransferase DNA binding" evidence="9">
    <location>
        <begin position="88"/>
        <end position="169"/>
    </location>
</feature>
<feature type="domain" description="Methylguanine DNA methyltransferase ribonuclease-like" evidence="10">
    <location>
        <begin position="12"/>
        <end position="83"/>
    </location>
</feature>
<dbReference type="InterPro" id="IPR023546">
    <property type="entry name" value="MGMT"/>
</dbReference>